<organism evidence="1 2">
    <name type="scientific">Taklimakanibacter albus</name>
    <dbReference type="NCBI Taxonomy" id="2800327"/>
    <lineage>
        <taxon>Bacteria</taxon>
        <taxon>Pseudomonadati</taxon>
        <taxon>Pseudomonadota</taxon>
        <taxon>Alphaproteobacteria</taxon>
        <taxon>Hyphomicrobiales</taxon>
        <taxon>Aestuariivirgaceae</taxon>
        <taxon>Taklimakanibacter</taxon>
    </lineage>
</organism>
<gene>
    <name evidence="1" type="ORF">JHL16_21475</name>
</gene>
<evidence type="ECO:0000313" key="2">
    <source>
        <dbReference type="Proteomes" id="UP000616151"/>
    </source>
</evidence>
<keyword evidence="2" id="KW-1185">Reference proteome</keyword>
<proteinExistence type="predicted"/>
<protein>
    <submittedName>
        <fullName evidence="1">Transporter substrate-binding domain-containing protein</fullName>
    </submittedName>
</protein>
<dbReference type="Proteomes" id="UP000616151">
    <property type="component" value="Unassembled WGS sequence"/>
</dbReference>
<evidence type="ECO:0000313" key="1">
    <source>
        <dbReference type="EMBL" id="MBK1868944.1"/>
    </source>
</evidence>
<comment type="caution">
    <text evidence="1">The sequence shown here is derived from an EMBL/GenBank/DDBJ whole genome shotgun (WGS) entry which is preliminary data.</text>
</comment>
<accession>A0ACC5R8K3</accession>
<reference evidence="1" key="1">
    <citation type="submission" date="2021-01" db="EMBL/GenBank/DDBJ databases">
        <authorList>
            <person name="Sun Q."/>
        </authorList>
    </citation>
    <scope>NUCLEOTIDE SEQUENCE</scope>
    <source>
        <strain evidence="1">YIM B02566</strain>
    </source>
</reference>
<dbReference type="EMBL" id="JAENHL010000007">
    <property type="protein sequence ID" value="MBK1868944.1"/>
    <property type="molecule type" value="Genomic_DNA"/>
</dbReference>
<name>A0ACC5R8K3_9HYPH</name>
<sequence>MKKIVFCLLTAASLAALTSGAEADKLADVLARGKLVVGTGVGNPPWHFRDEAGNMAGYDVDIAKIVAKGLFGDDTKIEFVNQASDARIPNIVTDKVDITCQFMTVTAERAQQVNFTIPYYREGVGLMLQAGGKYKSRDDMKAAGNAVTVSVLQNVYAEDMVHYALPEAKVDQYESVDLAYQALNSGRADTVATDMSSLQWFMKQNPGKYADGGYGWNPQTYSCAVKRGEQDWLNFVNIALREALTGVEFGTFSKSFEQWFGVKPPEPQVGFPSEHR</sequence>